<reference evidence="2 3" key="1">
    <citation type="submission" date="2008-10" db="EMBL/GenBank/DDBJ databases">
        <title>Draft genome sequence of Desulvovibrio piger (ATCC 29098).</title>
        <authorList>
            <person name="Sudarsanam P."/>
            <person name="Ley R."/>
            <person name="Guruge J."/>
            <person name="Turnbaugh P.J."/>
            <person name="Mahowald M."/>
            <person name="Liep D."/>
            <person name="Gordon J."/>
        </authorList>
    </citation>
    <scope>NUCLEOTIDE SEQUENCE [LARGE SCALE GENOMIC DNA]</scope>
    <source>
        <strain evidence="2 3">ATCC 29098</strain>
    </source>
</reference>
<comment type="caution">
    <text evidence="2">The sequence shown here is derived from an EMBL/GenBank/DDBJ whole genome shotgun (WGS) entry which is preliminary data.</text>
</comment>
<reference evidence="2 3" key="2">
    <citation type="submission" date="2008-10" db="EMBL/GenBank/DDBJ databases">
        <authorList>
            <person name="Fulton L."/>
            <person name="Clifton S."/>
            <person name="Fulton B."/>
            <person name="Xu J."/>
            <person name="Minx P."/>
            <person name="Pepin K.H."/>
            <person name="Johnson M."/>
            <person name="Bhonagiri V."/>
            <person name="Nash W.E."/>
            <person name="Mardis E.R."/>
            <person name="Wilson R.K."/>
        </authorList>
    </citation>
    <scope>NUCLEOTIDE SEQUENCE [LARGE SCALE GENOMIC DNA]</scope>
    <source>
        <strain evidence="2 3">ATCC 29098</strain>
    </source>
</reference>
<evidence type="ECO:0000256" key="1">
    <source>
        <dbReference type="SAM" id="MobiDB-lite"/>
    </source>
</evidence>
<dbReference type="EMBL" id="ABXU01000027">
    <property type="protein sequence ID" value="EEB34059.1"/>
    <property type="molecule type" value="Genomic_DNA"/>
</dbReference>
<dbReference type="HOGENOM" id="CLU_3079215_0_0_7"/>
<proteinExistence type="predicted"/>
<sequence>MRQSVPKPDRNPLRHNRTGSFQYRTSRKAGVEVIFHTEQKSPERGFFVLTAR</sequence>
<protein>
    <submittedName>
        <fullName evidence="2">Uncharacterized protein</fullName>
    </submittedName>
</protein>
<evidence type="ECO:0000313" key="2">
    <source>
        <dbReference type="EMBL" id="EEB34059.1"/>
    </source>
</evidence>
<name>B6WSN6_9BACT</name>
<gene>
    <name evidence="2" type="ORF">DESPIG_01026</name>
</gene>
<organism evidence="2 3">
    <name type="scientific">Desulfovibrio piger ATCC 29098</name>
    <dbReference type="NCBI Taxonomy" id="411464"/>
    <lineage>
        <taxon>Bacteria</taxon>
        <taxon>Pseudomonadati</taxon>
        <taxon>Thermodesulfobacteriota</taxon>
        <taxon>Desulfovibrionia</taxon>
        <taxon>Desulfovibrionales</taxon>
        <taxon>Desulfovibrionaceae</taxon>
        <taxon>Desulfovibrio</taxon>
    </lineage>
</organism>
<evidence type="ECO:0000313" key="3">
    <source>
        <dbReference type="Proteomes" id="UP000003676"/>
    </source>
</evidence>
<dbReference type="AlphaFoldDB" id="B6WSN6"/>
<dbReference type="Proteomes" id="UP000003676">
    <property type="component" value="Unassembled WGS sequence"/>
</dbReference>
<feature type="region of interest" description="Disordered" evidence="1">
    <location>
        <begin position="1"/>
        <end position="24"/>
    </location>
</feature>
<accession>B6WSN6</accession>